<proteinExistence type="predicted"/>
<evidence type="ECO:0000313" key="1">
    <source>
        <dbReference type="EMBL" id="KAH3687543.1"/>
    </source>
</evidence>
<dbReference type="Proteomes" id="UP000774326">
    <property type="component" value="Unassembled WGS sequence"/>
</dbReference>
<reference evidence="1" key="2">
    <citation type="submission" date="2021-01" db="EMBL/GenBank/DDBJ databases">
        <authorList>
            <person name="Schikora-Tamarit M.A."/>
        </authorList>
    </citation>
    <scope>NUCLEOTIDE SEQUENCE</scope>
    <source>
        <strain evidence="1">CBS2887</strain>
    </source>
</reference>
<reference evidence="1" key="1">
    <citation type="journal article" date="2021" name="Open Biol.">
        <title>Shared evolutionary footprints suggest mitochondrial oxidative damage underlies multiple complex I losses in fungi.</title>
        <authorList>
            <person name="Schikora-Tamarit M.A."/>
            <person name="Marcet-Houben M."/>
            <person name="Nosek J."/>
            <person name="Gabaldon T."/>
        </authorList>
    </citation>
    <scope>NUCLEOTIDE SEQUENCE</scope>
    <source>
        <strain evidence="1">CBS2887</strain>
    </source>
</reference>
<comment type="caution">
    <text evidence="1">The sequence shown here is derived from an EMBL/GenBank/DDBJ whole genome shotgun (WGS) entry which is preliminary data.</text>
</comment>
<protein>
    <submittedName>
        <fullName evidence="1">Uncharacterized protein</fullName>
    </submittedName>
</protein>
<gene>
    <name evidence="1" type="ORF">WICPIJ_001477</name>
</gene>
<organism evidence="1 2">
    <name type="scientific">Wickerhamomyces pijperi</name>
    <name type="common">Yeast</name>
    <name type="synonym">Pichia pijperi</name>
    <dbReference type="NCBI Taxonomy" id="599730"/>
    <lineage>
        <taxon>Eukaryota</taxon>
        <taxon>Fungi</taxon>
        <taxon>Dikarya</taxon>
        <taxon>Ascomycota</taxon>
        <taxon>Saccharomycotina</taxon>
        <taxon>Saccharomycetes</taxon>
        <taxon>Phaffomycetales</taxon>
        <taxon>Wickerhamomycetaceae</taxon>
        <taxon>Wickerhamomyces</taxon>
    </lineage>
</organism>
<evidence type="ECO:0000313" key="2">
    <source>
        <dbReference type="Proteomes" id="UP000774326"/>
    </source>
</evidence>
<sequence>MIAMGESYCGSQTGILQGMRMWKRWSLCVVAGREIDVELHNGEVSSTAIHMVFDRTFLHLFNRWLSGTLERERDTGGVTVNDWDSGTLSRHLQVLRGDHVEAVVGSVDTTKDLLGFPLNLIFFTTDEWNNVVQDIHGWDTWGEASTGDSLQGVGDTNDEPWLFLAGGDSVVDSLLDNGQVVGVDSWDNQRNVGFSSVVLGVGDNG</sequence>
<dbReference type="EMBL" id="JAEUBG010000760">
    <property type="protein sequence ID" value="KAH3687543.1"/>
    <property type="molecule type" value="Genomic_DNA"/>
</dbReference>
<dbReference type="AlphaFoldDB" id="A0A9P8TPU9"/>
<keyword evidence="2" id="KW-1185">Reference proteome</keyword>
<name>A0A9P8TPU9_WICPI</name>
<accession>A0A9P8TPU9</accession>